<feature type="binding site" evidence="15">
    <location>
        <position position="103"/>
    </location>
    <ligand>
        <name>Mg(2+)</name>
        <dbReference type="ChEBI" id="CHEBI:18420"/>
        <note>catalytic</note>
    </ligand>
</feature>
<evidence type="ECO:0000256" key="12">
    <source>
        <dbReference type="ARBA" id="ARBA00022842"/>
    </source>
</evidence>
<dbReference type="UniPathway" id="UPA00109">
    <property type="reaction ID" value="UER00182"/>
</dbReference>
<keyword evidence="13 15" id="KW-0324">Glycolysis</keyword>
<keyword evidence="9 15" id="KW-0547">Nucleotide-binding</keyword>
<keyword evidence="5 15" id="KW-0963">Cytoplasm</keyword>
<evidence type="ECO:0000256" key="7">
    <source>
        <dbReference type="ARBA" id="ARBA00022679"/>
    </source>
</evidence>
<dbReference type="PANTHER" id="PTHR13697:SF4">
    <property type="entry name" value="ATP-DEPENDENT 6-PHOSPHOFRUCTOKINASE"/>
    <property type="match status" value="1"/>
</dbReference>
<keyword evidence="12 15" id="KW-0460">Magnesium</keyword>
<feature type="binding site" evidence="15">
    <location>
        <begin position="72"/>
        <end position="73"/>
    </location>
    <ligand>
        <name>ATP</name>
        <dbReference type="ChEBI" id="CHEBI:30616"/>
    </ligand>
</feature>
<dbReference type="NCBIfam" id="TIGR02482">
    <property type="entry name" value="PFKA_ATP"/>
    <property type="match status" value="1"/>
</dbReference>
<evidence type="ECO:0000256" key="3">
    <source>
        <dbReference type="ARBA" id="ARBA00004496"/>
    </source>
</evidence>
<dbReference type="GO" id="GO:0070095">
    <property type="term" value="F:fructose-6-phosphate binding"/>
    <property type="evidence" value="ECO:0007669"/>
    <property type="project" value="TreeGrafter"/>
</dbReference>
<keyword evidence="7 15" id="KW-0808">Transferase</keyword>
<feature type="binding site" evidence="15">
    <location>
        <position position="244"/>
    </location>
    <ligand>
        <name>substrate</name>
        <note>ligand shared between dimeric partners</note>
    </ligand>
</feature>
<feature type="binding site" description="in other chain" evidence="15">
    <location>
        <begin position="170"/>
        <end position="172"/>
    </location>
    <ligand>
        <name>substrate</name>
        <note>ligand shared between dimeric partners</note>
    </ligand>
</feature>
<dbReference type="PRINTS" id="PR00476">
    <property type="entry name" value="PHFRCTKINASE"/>
</dbReference>
<dbReference type="Pfam" id="PF00365">
    <property type="entry name" value="PFK"/>
    <property type="match status" value="1"/>
</dbReference>
<protein>
    <recommendedName>
        <fullName evidence="15">ATP-dependent 6-phosphofructokinase</fullName>
        <shortName evidence="15">ATP-PFK</shortName>
        <shortName evidence="15">Phosphofructokinase</shortName>
        <ecNumber evidence="15">2.7.1.11</ecNumber>
    </recommendedName>
    <alternativeName>
        <fullName evidence="15">Phosphohexokinase</fullName>
    </alternativeName>
</protein>
<keyword evidence="8 15" id="KW-0479">Metal-binding</keyword>
<dbReference type="Proteomes" id="UP000662873">
    <property type="component" value="Chromosome"/>
</dbReference>
<dbReference type="HAMAP" id="MF_00339">
    <property type="entry name" value="Phosphofructokinase_I_B1"/>
    <property type="match status" value="1"/>
</dbReference>
<dbReference type="NCBIfam" id="NF002872">
    <property type="entry name" value="PRK03202.1"/>
    <property type="match status" value="1"/>
</dbReference>
<dbReference type="InterPro" id="IPR012828">
    <property type="entry name" value="PFKA_ATP_prok"/>
</dbReference>
<evidence type="ECO:0000313" key="17">
    <source>
        <dbReference type="EMBL" id="BBO23345.1"/>
    </source>
</evidence>
<keyword evidence="10 15" id="KW-0418">Kinase</keyword>
<comment type="activity regulation">
    <text evidence="15">Allosterically activated by ADP and other diphosphonucleosides, and allosterically inhibited by phosphoenolpyruvate.</text>
</comment>
<evidence type="ECO:0000256" key="6">
    <source>
        <dbReference type="ARBA" id="ARBA00022533"/>
    </source>
</evidence>
<dbReference type="InterPro" id="IPR000023">
    <property type="entry name" value="Phosphofructokinase_dom"/>
</dbReference>
<feature type="binding site" evidence="15">
    <location>
        <begin position="102"/>
        <end position="105"/>
    </location>
    <ligand>
        <name>ATP</name>
        <dbReference type="ChEBI" id="CHEBI:30616"/>
    </ligand>
</feature>
<dbReference type="GO" id="GO:0003872">
    <property type="term" value="F:6-phosphofructokinase activity"/>
    <property type="evidence" value="ECO:0007669"/>
    <property type="project" value="UniProtKB-UniRule"/>
</dbReference>
<dbReference type="FunFam" id="3.40.50.460:FF:000002">
    <property type="entry name" value="ATP-dependent 6-phosphofructokinase"/>
    <property type="match status" value="1"/>
</dbReference>
<evidence type="ECO:0000259" key="16">
    <source>
        <dbReference type="Pfam" id="PF00365"/>
    </source>
</evidence>
<feature type="binding site" evidence="15">
    <location>
        <position position="163"/>
    </location>
    <ligand>
        <name>substrate</name>
        <note>ligand shared between dimeric partners</note>
    </ligand>
</feature>
<comment type="cofactor">
    <cofactor evidence="1 15">
        <name>Mg(2+)</name>
        <dbReference type="ChEBI" id="CHEBI:18420"/>
    </cofactor>
</comment>
<evidence type="ECO:0000256" key="14">
    <source>
        <dbReference type="ARBA" id="ARBA00048070"/>
    </source>
</evidence>
<proteinExistence type="inferred from homology"/>
<dbReference type="GO" id="GO:0048029">
    <property type="term" value="F:monosaccharide binding"/>
    <property type="evidence" value="ECO:0007669"/>
    <property type="project" value="TreeGrafter"/>
</dbReference>
<reference evidence="17" key="1">
    <citation type="journal article" name="DNA Res.">
        <title>The physiological potential of anammox bacteria as revealed by their core genome structure.</title>
        <authorList>
            <person name="Okubo T."/>
            <person name="Toyoda A."/>
            <person name="Fukuhara K."/>
            <person name="Uchiyama I."/>
            <person name="Harigaya Y."/>
            <person name="Kuroiwa M."/>
            <person name="Suzuki T."/>
            <person name="Murakami Y."/>
            <person name="Suwa Y."/>
            <person name="Takami H."/>
        </authorList>
    </citation>
    <scope>NUCLEOTIDE SEQUENCE</scope>
    <source>
        <strain evidence="17">317325-2</strain>
    </source>
</reference>
<feature type="binding site" description="in other chain" evidence="15">
    <location>
        <begin position="126"/>
        <end position="128"/>
    </location>
    <ligand>
        <name>substrate</name>
        <note>ligand shared between dimeric partners</note>
    </ligand>
</feature>
<dbReference type="PROSITE" id="PS00433">
    <property type="entry name" value="PHOSPHOFRUCTOKINASE"/>
    <property type="match status" value="1"/>
</dbReference>
<dbReference type="GO" id="GO:0005524">
    <property type="term" value="F:ATP binding"/>
    <property type="evidence" value="ECO:0007669"/>
    <property type="project" value="UniProtKB-UniRule"/>
</dbReference>
<comment type="function">
    <text evidence="2 15">Catalyzes the phosphorylation of D-fructose 6-phosphate to fructose 1,6-bisphosphate by ATP, the first committing step of glycolysis.</text>
</comment>
<comment type="catalytic activity">
    <reaction evidence="14 15">
        <text>beta-D-fructose 6-phosphate + ATP = beta-D-fructose 1,6-bisphosphate + ADP + H(+)</text>
        <dbReference type="Rhea" id="RHEA:16109"/>
        <dbReference type="ChEBI" id="CHEBI:15378"/>
        <dbReference type="ChEBI" id="CHEBI:30616"/>
        <dbReference type="ChEBI" id="CHEBI:32966"/>
        <dbReference type="ChEBI" id="CHEBI:57634"/>
        <dbReference type="ChEBI" id="CHEBI:456216"/>
        <dbReference type="EC" id="2.7.1.11"/>
    </reaction>
</comment>
<dbReference type="GO" id="GO:0005945">
    <property type="term" value="C:6-phosphofructokinase complex"/>
    <property type="evidence" value="ECO:0007669"/>
    <property type="project" value="TreeGrafter"/>
</dbReference>
<feature type="binding site" description="in other chain" evidence="15">
    <location>
        <position position="223"/>
    </location>
    <ligand>
        <name>substrate</name>
        <note>ligand shared between dimeric partners</note>
    </ligand>
</feature>
<dbReference type="GO" id="GO:0016208">
    <property type="term" value="F:AMP binding"/>
    <property type="evidence" value="ECO:0007669"/>
    <property type="project" value="TreeGrafter"/>
</dbReference>
<feature type="binding site" description="in other chain" evidence="15">
    <location>
        <position position="155"/>
    </location>
    <ligand>
        <name>ADP</name>
        <dbReference type="ChEBI" id="CHEBI:456216"/>
        <note>allosteric activator; ligand shared between dimeric partners</note>
    </ligand>
</feature>
<dbReference type="InterPro" id="IPR035966">
    <property type="entry name" value="PKF_sf"/>
</dbReference>
<dbReference type="InterPro" id="IPR012003">
    <property type="entry name" value="ATP_PFK_prok-type"/>
</dbReference>
<gene>
    <name evidence="15" type="primary">pfkA</name>
    <name evidence="17" type="ORF">NPRO_09400</name>
</gene>
<dbReference type="GO" id="GO:0042802">
    <property type="term" value="F:identical protein binding"/>
    <property type="evidence" value="ECO:0007669"/>
    <property type="project" value="TreeGrafter"/>
</dbReference>
<dbReference type="PIRSF" id="PIRSF000532">
    <property type="entry name" value="ATP_PFK_prok"/>
    <property type="match status" value="1"/>
</dbReference>
<evidence type="ECO:0000313" key="18">
    <source>
        <dbReference type="Proteomes" id="UP000662873"/>
    </source>
</evidence>
<evidence type="ECO:0000256" key="15">
    <source>
        <dbReference type="HAMAP-Rule" id="MF_00339"/>
    </source>
</evidence>
<organism evidence="17 18">
    <name type="scientific">Candidatus Nitrosymbiomonas proteolyticus</name>
    <dbReference type="NCBI Taxonomy" id="2608984"/>
    <lineage>
        <taxon>Bacteria</taxon>
        <taxon>Bacillati</taxon>
        <taxon>Armatimonadota</taxon>
        <taxon>Armatimonadota incertae sedis</taxon>
        <taxon>Candidatus Nitrosymbiomonas</taxon>
    </lineage>
</organism>
<evidence type="ECO:0000256" key="1">
    <source>
        <dbReference type="ARBA" id="ARBA00001946"/>
    </source>
</evidence>
<comment type="caution">
    <text evidence="15">Lacks conserved residue(s) required for the propagation of feature annotation.</text>
</comment>
<feature type="binding site" evidence="15">
    <location>
        <begin position="21"/>
        <end position="25"/>
    </location>
    <ligand>
        <name>ADP</name>
        <dbReference type="ChEBI" id="CHEBI:456216"/>
        <note>allosteric activator; ligand shared between dimeric partners</note>
    </ligand>
</feature>
<evidence type="ECO:0000256" key="5">
    <source>
        <dbReference type="ARBA" id="ARBA00022490"/>
    </source>
</evidence>
<feature type="binding site" description="in other chain" evidence="15">
    <location>
        <begin position="214"/>
        <end position="216"/>
    </location>
    <ligand>
        <name>ADP</name>
        <dbReference type="ChEBI" id="CHEBI:456216"/>
        <note>allosteric activator; ligand shared between dimeric partners</note>
    </ligand>
</feature>
<accession>A0A809RFW5</accession>
<dbReference type="Gene3D" id="3.40.50.450">
    <property type="match status" value="1"/>
</dbReference>
<dbReference type="GO" id="GO:0030388">
    <property type="term" value="P:fructose 1,6-bisphosphate metabolic process"/>
    <property type="evidence" value="ECO:0007669"/>
    <property type="project" value="TreeGrafter"/>
</dbReference>
<dbReference type="GO" id="GO:0061621">
    <property type="term" value="P:canonical glycolysis"/>
    <property type="evidence" value="ECO:0007669"/>
    <property type="project" value="TreeGrafter"/>
</dbReference>
<feature type="domain" description="Phosphofructokinase" evidence="16">
    <location>
        <begin position="3"/>
        <end position="274"/>
    </location>
</feature>
<evidence type="ECO:0000256" key="9">
    <source>
        <dbReference type="ARBA" id="ARBA00022741"/>
    </source>
</evidence>
<sequence length="320" mass="33845">MKRIGVITSGGDAPGMNAALRAVVRTALRRGVQVTGFLRGYEGMVNNEPIALDSQSVGGIISRGGTILRSARSKEFREIEGRKKAMANLRAADVDGLVVIGGDGSLAGALRLKEEFDLPVMGVPASIDNDIPGTDYSIGFITAVNTAIEAIDRVRDTAYSHERVFVIEVMGRKNGFIALEAGLAGGAEAILIPEVPYSLAEVCGELQKAAERGKRSCIVVVAEGAARAVDVRDFIERHTGAEARYLVLGHMQRGGSPTALDRVLALRLGSFAAHRLIGGFSGEMAGVDGGRLVSHPLSYVFSSSRTIDPERLLLASTMAQ</sequence>
<comment type="pathway">
    <text evidence="4 15">Carbohydrate degradation; glycolysis; D-glyceraldehyde 3-phosphate and glycerone phosphate from D-glucose: step 3/4.</text>
</comment>
<dbReference type="SUPFAM" id="SSF53784">
    <property type="entry name" value="Phosphofructokinase"/>
    <property type="match status" value="1"/>
</dbReference>
<feature type="binding site" description="in other chain" evidence="15">
    <location>
        <begin position="250"/>
        <end position="253"/>
    </location>
    <ligand>
        <name>substrate</name>
        <note>ligand shared between dimeric partners</note>
    </ligand>
</feature>
<dbReference type="GO" id="GO:0006002">
    <property type="term" value="P:fructose 6-phosphate metabolic process"/>
    <property type="evidence" value="ECO:0007669"/>
    <property type="project" value="UniProtKB-UniRule"/>
</dbReference>
<comment type="similarity">
    <text evidence="15">Belongs to the phosphofructokinase type A (PFKA) family. ATP-dependent PFK group I subfamily. Prokaryotic clade 'B1' sub-subfamily.</text>
</comment>
<dbReference type="AlphaFoldDB" id="A0A809RFW5"/>
<name>A0A809RFW5_9BACT</name>
<dbReference type="KEGG" id="npy:NPRO_09400"/>
<dbReference type="InterPro" id="IPR022953">
    <property type="entry name" value="ATP_PFK"/>
</dbReference>
<dbReference type="Gene3D" id="3.40.50.460">
    <property type="entry name" value="Phosphofructokinase domain"/>
    <property type="match status" value="1"/>
</dbReference>
<evidence type="ECO:0000256" key="11">
    <source>
        <dbReference type="ARBA" id="ARBA00022840"/>
    </source>
</evidence>
<keyword evidence="6 15" id="KW-0021">Allosteric enzyme</keyword>
<dbReference type="GO" id="GO:0046872">
    <property type="term" value="F:metal ion binding"/>
    <property type="evidence" value="ECO:0007669"/>
    <property type="project" value="UniProtKB-KW"/>
</dbReference>
<dbReference type="FunFam" id="3.40.50.450:FF:000001">
    <property type="entry name" value="ATP-dependent 6-phosphofructokinase"/>
    <property type="match status" value="1"/>
</dbReference>
<dbReference type="PANTHER" id="PTHR13697">
    <property type="entry name" value="PHOSPHOFRUCTOKINASE"/>
    <property type="match status" value="1"/>
</dbReference>
<keyword evidence="11 15" id="KW-0067">ATP-binding</keyword>
<feature type="binding site" description="in other chain" evidence="15">
    <location>
        <position position="212"/>
    </location>
    <ligand>
        <name>ADP</name>
        <dbReference type="ChEBI" id="CHEBI:456216"/>
        <note>allosteric activator; ligand shared between dimeric partners</note>
    </ligand>
</feature>
<evidence type="ECO:0000256" key="8">
    <source>
        <dbReference type="ARBA" id="ARBA00022723"/>
    </source>
</evidence>
<feature type="binding site" evidence="15">
    <location>
        <position position="11"/>
    </location>
    <ligand>
        <name>ATP</name>
        <dbReference type="ChEBI" id="CHEBI:30616"/>
    </ligand>
</feature>
<evidence type="ECO:0000256" key="2">
    <source>
        <dbReference type="ARBA" id="ARBA00002659"/>
    </source>
</evidence>
<comment type="subcellular location">
    <subcellularLocation>
        <location evidence="3 15">Cytoplasm</location>
    </subcellularLocation>
</comment>
<evidence type="ECO:0000256" key="13">
    <source>
        <dbReference type="ARBA" id="ARBA00023152"/>
    </source>
</evidence>
<evidence type="ECO:0000256" key="4">
    <source>
        <dbReference type="ARBA" id="ARBA00004679"/>
    </source>
</evidence>
<comment type="subunit">
    <text evidence="15">Homotetramer.</text>
</comment>
<dbReference type="EC" id="2.7.1.11" evidence="15"/>
<feature type="binding site" description="in other chain" evidence="15">
    <location>
        <begin position="186"/>
        <end position="188"/>
    </location>
    <ligand>
        <name>ADP</name>
        <dbReference type="ChEBI" id="CHEBI:456216"/>
        <note>allosteric activator; ligand shared between dimeric partners</note>
    </ligand>
</feature>
<feature type="active site" description="Proton acceptor" evidence="15">
    <location>
        <position position="128"/>
    </location>
</feature>
<evidence type="ECO:0000256" key="10">
    <source>
        <dbReference type="ARBA" id="ARBA00022777"/>
    </source>
</evidence>
<dbReference type="EMBL" id="AP021858">
    <property type="protein sequence ID" value="BBO23345.1"/>
    <property type="molecule type" value="Genomic_DNA"/>
</dbReference>
<dbReference type="InterPro" id="IPR015912">
    <property type="entry name" value="Phosphofructokinase_CS"/>
</dbReference>